<protein>
    <submittedName>
        <fullName evidence="5">Oxidoreductase</fullName>
    </submittedName>
</protein>
<feature type="domain" description="Gfo/Idh/MocA-like oxidoreductase N-terminal" evidence="3">
    <location>
        <begin position="6"/>
        <end position="124"/>
    </location>
</feature>
<keyword evidence="2" id="KW-0560">Oxidoreductase</keyword>
<dbReference type="Gene3D" id="3.40.50.720">
    <property type="entry name" value="NAD(P)-binding Rossmann-like Domain"/>
    <property type="match status" value="1"/>
</dbReference>
<dbReference type="InterPro" id="IPR055170">
    <property type="entry name" value="GFO_IDH_MocA-like_dom"/>
</dbReference>
<gene>
    <name evidence="5" type="ORF">BON30_02330</name>
</gene>
<dbReference type="PANTHER" id="PTHR22604:SF105">
    <property type="entry name" value="TRANS-1,2-DIHYDROBENZENE-1,2-DIOL DEHYDROGENASE"/>
    <property type="match status" value="1"/>
</dbReference>
<dbReference type="SUPFAM" id="SSF51735">
    <property type="entry name" value="NAD(P)-binding Rossmann-fold domains"/>
    <property type="match status" value="1"/>
</dbReference>
<dbReference type="Gene3D" id="3.30.360.10">
    <property type="entry name" value="Dihydrodipicolinate Reductase, domain 2"/>
    <property type="match status" value="1"/>
</dbReference>
<accession>A0A1L9BII9</accession>
<dbReference type="Pfam" id="PF01408">
    <property type="entry name" value="GFO_IDH_MocA"/>
    <property type="match status" value="1"/>
</dbReference>
<dbReference type="InterPro" id="IPR050984">
    <property type="entry name" value="Gfo/Idh/MocA_domain"/>
</dbReference>
<dbReference type="InterPro" id="IPR036291">
    <property type="entry name" value="NAD(P)-bd_dom_sf"/>
</dbReference>
<comment type="caution">
    <text evidence="5">The sequence shown here is derived from an EMBL/GenBank/DDBJ whole genome shotgun (WGS) entry which is preliminary data.</text>
</comment>
<evidence type="ECO:0000313" key="5">
    <source>
        <dbReference type="EMBL" id="OJH42080.1"/>
    </source>
</evidence>
<dbReference type="AlphaFoldDB" id="A0A1L9BII9"/>
<comment type="similarity">
    <text evidence="1">Belongs to the Gfo/Idh/MocA family.</text>
</comment>
<feature type="domain" description="GFO/IDH/MocA-like oxidoreductase" evidence="4">
    <location>
        <begin position="134"/>
        <end position="251"/>
    </location>
</feature>
<organism evidence="5 6">
    <name type="scientific">Cystobacter ferrugineus</name>
    <dbReference type="NCBI Taxonomy" id="83449"/>
    <lineage>
        <taxon>Bacteria</taxon>
        <taxon>Pseudomonadati</taxon>
        <taxon>Myxococcota</taxon>
        <taxon>Myxococcia</taxon>
        <taxon>Myxococcales</taxon>
        <taxon>Cystobacterineae</taxon>
        <taxon>Archangiaceae</taxon>
        <taxon>Cystobacter</taxon>
    </lineage>
</organism>
<name>A0A1L9BII9_9BACT</name>
<sequence>MEKSLRLGLLGAARITPFAIMRSLPAVPTVRATAMAARDATRAHEFARRHGIPKVHTSYQALIDDPEVDAIYNPLPNSLHAEWTLRALDAGKHVLCEKPLASNESEAVRMAEAARRNGRVLMEAFHYRFHPLMARVLEVLRAGEIGRIEHVHTAMCIPLPLRNDIRFRLDLAGGATMDVGSYALHMLRTVTGKEPKVSSARATLRSPGVDRAMEADFTFEDGSTGSMECSLWSRKLLKICIQVRGSEGWLRVFNPTMPQLYHHLTVVSRGHKRRERMKSEGTYTHQLRQFASVVLSGATPLVTLEDSIANMRSIDAVYRAAGLEPRAHEKAVPTQQDSAGRVG</sequence>
<evidence type="ECO:0000256" key="2">
    <source>
        <dbReference type="ARBA" id="ARBA00023002"/>
    </source>
</evidence>
<dbReference type="STRING" id="83449.BON30_02330"/>
<proteinExistence type="inferred from homology"/>
<reference evidence="6" key="1">
    <citation type="submission" date="2016-11" db="EMBL/GenBank/DDBJ databases">
        <authorList>
            <person name="Shukria A."/>
            <person name="Stevens D.C."/>
        </authorList>
    </citation>
    <scope>NUCLEOTIDE SEQUENCE [LARGE SCALE GENOMIC DNA]</scope>
    <source>
        <strain evidence="6">Cbfe23</strain>
    </source>
</reference>
<dbReference type="EMBL" id="MPIN01000001">
    <property type="protein sequence ID" value="OJH42080.1"/>
    <property type="molecule type" value="Genomic_DNA"/>
</dbReference>
<dbReference type="GO" id="GO:0000166">
    <property type="term" value="F:nucleotide binding"/>
    <property type="evidence" value="ECO:0007669"/>
    <property type="project" value="InterPro"/>
</dbReference>
<dbReference type="OrthoDB" id="9793050at2"/>
<keyword evidence="6" id="KW-1185">Reference proteome</keyword>
<dbReference type="Proteomes" id="UP000182229">
    <property type="component" value="Unassembled WGS sequence"/>
</dbReference>
<reference evidence="5 6" key="2">
    <citation type="submission" date="2016-12" db="EMBL/GenBank/DDBJ databases">
        <title>Draft Genome Sequence of Cystobacter ferrugineus Strain Cbfe23.</title>
        <authorList>
            <person name="Akbar S."/>
            <person name="Dowd S.E."/>
            <person name="Stevens D.C."/>
        </authorList>
    </citation>
    <scope>NUCLEOTIDE SEQUENCE [LARGE SCALE GENOMIC DNA]</scope>
    <source>
        <strain evidence="5 6">Cbfe23</strain>
    </source>
</reference>
<evidence type="ECO:0000313" key="6">
    <source>
        <dbReference type="Proteomes" id="UP000182229"/>
    </source>
</evidence>
<dbReference type="RefSeq" id="WP_071896177.1">
    <property type="nucleotide sequence ID" value="NZ_MPIN01000001.1"/>
</dbReference>
<evidence type="ECO:0000256" key="1">
    <source>
        <dbReference type="ARBA" id="ARBA00010928"/>
    </source>
</evidence>
<dbReference type="GO" id="GO:0016491">
    <property type="term" value="F:oxidoreductase activity"/>
    <property type="evidence" value="ECO:0007669"/>
    <property type="project" value="UniProtKB-KW"/>
</dbReference>
<dbReference type="SUPFAM" id="SSF55347">
    <property type="entry name" value="Glyceraldehyde-3-phosphate dehydrogenase-like, C-terminal domain"/>
    <property type="match status" value="1"/>
</dbReference>
<dbReference type="Pfam" id="PF22725">
    <property type="entry name" value="GFO_IDH_MocA_C3"/>
    <property type="match status" value="1"/>
</dbReference>
<dbReference type="PANTHER" id="PTHR22604">
    <property type="entry name" value="OXIDOREDUCTASES"/>
    <property type="match status" value="1"/>
</dbReference>
<evidence type="ECO:0000259" key="4">
    <source>
        <dbReference type="Pfam" id="PF22725"/>
    </source>
</evidence>
<evidence type="ECO:0000259" key="3">
    <source>
        <dbReference type="Pfam" id="PF01408"/>
    </source>
</evidence>
<dbReference type="InterPro" id="IPR000683">
    <property type="entry name" value="Gfo/Idh/MocA-like_OxRdtase_N"/>
</dbReference>